<dbReference type="SUPFAM" id="SSF52172">
    <property type="entry name" value="CheY-like"/>
    <property type="match status" value="1"/>
</dbReference>
<dbReference type="Proteomes" id="UP000077164">
    <property type="component" value="Unassembled WGS sequence"/>
</dbReference>
<sequence length="222" mass="25179">MFNKVLVAEDLDTISIAVVQALEKLSITHIHCTKYCDDAFLKIKKAIHDNEPYDLLISDLSFKSDHREDKLTSGEELIEAVKKTQPDIKTIIFSIEDKSFRIKSLFNNLGINAYVCKGRDSIEELQTAIQRIYNNEEVKISNELALTLRDKSLFEIESYDISLLKSLSKGLTVEEISIEFKDSGIIPNGNSSLEKRINKLKVYFKANNNVHLIAITKDLGLV</sequence>
<evidence type="ECO:0000313" key="4">
    <source>
        <dbReference type="Proteomes" id="UP000077164"/>
    </source>
</evidence>
<dbReference type="STRING" id="249352.SAMN05444395_102376"/>
<feature type="domain" description="Response regulatory" evidence="2">
    <location>
        <begin position="4"/>
        <end position="132"/>
    </location>
</feature>
<dbReference type="EMBL" id="LVJE01000010">
    <property type="protein sequence ID" value="OAB28897.1"/>
    <property type="molecule type" value="Genomic_DNA"/>
</dbReference>
<proteinExistence type="predicted"/>
<evidence type="ECO:0000259" key="2">
    <source>
        <dbReference type="PROSITE" id="PS50110"/>
    </source>
</evidence>
<reference evidence="3 4" key="1">
    <citation type="submission" date="2016-03" db="EMBL/GenBank/DDBJ databases">
        <title>Draft genome sequence of Flavobacterium fryxellicola DSM 16209.</title>
        <authorList>
            <person name="Shin S.-K."/>
            <person name="Yi H."/>
        </authorList>
    </citation>
    <scope>NUCLEOTIDE SEQUENCE [LARGE SCALE GENOMIC DNA]</scope>
    <source>
        <strain evidence="3 4">DSM 16209</strain>
    </source>
</reference>
<keyword evidence="4" id="KW-1185">Reference proteome</keyword>
<dbReference type="PROSITE" id="PS50110">
    <property type="entry name" value="RESPONSE_REGULATORY"/>
    <property type="match status" value="1"/>
</dbReference>
<evidence type="ECO:0000256" key="1">
    <source>
        <dbReference type="PROSITE-ProRule" id="PRU00169"/>
    </source>
</evidence>
<feature type="modified residue" description="4-aspartylphosphate" evidence="1">
    <location>
        <position position="59"/>
    </location>
</feature>
<dbReference type="AlphaFoldDB" id="A0A167Y0M4"/>
<gene>
    <name evidence="3" type="ORF">FBFR_05410</name>
</gene>
<evidence type="ECO:0000313" key="3">
    <source>
        <dbReference type="EMBL" id="OAB28897.1"/>
    </source>
</evidence>
<comment type="caution">
    <text evidence="3">The sequence shown here is derived from an EMBL/GenBank/DDBJ whole genome shotgun (WGS) entry which is preliminary data.</text>
</comment>
<name>A0A167Y0M4_9FLAO</name>
<accession>A0A167Y0M4</accession>
<dbReference type="InterPro" id="IPR011006">
    <property type="entry name" value="CheY-like_superfamily"/>
</dbReference>
<keyword evidence="1" id="KW-0597">Phosphoprotein</keyword>
<dbReference type="InterPro" id="IPR001789">
    <property type="entry name" value="Sig_transdc_resp-reg_receiver"/>
</dbReference>
<protein>
    <submittedName>
        <fullName evidence="3">Transcriptional regulator</fullName>
    </submittedName>
</protein>
<dbReference type="OrthoDB" id="659223at2"/>
<organism evidence="3 4">
    <name type="scientific">Flavobacterium fryxellicola</name>
    <dbReference type="NCBI Taxonomy" id="249352"/>
    <lineage>
        <taxon>Bacteria</taxon>
        <taxon>Pseudomonadati</taxon>
        <taxon>Bacteroidota</taxon>
        <taxon>Flavobacteriia</taxon>
        <taxon>Flavobacteriales</taxon>
        <taxon>Flavobacteriaceae</taxon>
        <taxon>Flavobacterium</taxon>
    </lineage>
</organism>
<dbReference type="GO" id="GO:0000160">
    <property type="term" value="P:phosphorelay signal transduction system"/>
    <property type="evidence" value="ECO:0007669"/>
    <property type="project" value="InterPro"/>
</dbReference>
<dbReference type="RefSeq" id="WP_066077910.1">
    <property type="nucleotide sequence ID" value="NZ_FRDK01000002.1"/>
</dbReference>
<dbReference type="Gene3D" id="3.40.50.2300">
    <property type="match status" value="1"/>
</dbReference>